<dbReference type="EMBL" id="CP136508">
    <property type="protein sequence ID" value="WUR16055.1"/>
    <property type="molecule type" value="Genomic_DNA"/>
</dbReference>
<reference evidence="1 2" key="1">
    <citation type="journal article" date="2019" name="Int. J. Syst. Evol. Microbiol.">
        <title>The Draft Whole-Genome Sequence of the Antibiotic Producer Empedobacter haloabium ATCC 31962 Provides Indications for Its Taxonomic Reclassification.</title>
        <authorList>
            <person name="Miess H."/>
            <person name="Arlt P."/>
            <person name="Apel A.K."/>
            <person name="Weber T."/>
            <person name="Nieselt K."/>
            <person name="Hanssen F."/>
            <person name="Czemmel S."/>
            <person name="Nahnsen S."/>
            <person name="Gross H."/>
        </authorList>
    </citation>
    <scope>NUCLEOTIDE SEQUENCE [LARGE SCALE GENOMIC DNA]</scope>
    <source>
        <strain evidence="1 2">ATCC 31962</strain>
    </source>
</reference>
<proteinExistence type="predicted"/>
<gene>
    <name evidence="1" type="ORF">E7V67_013410</name>
</gene>
<evidence type="ECO:0000313" key="1">
    <source>
        <dbReference type="EMBL" id="WUR16055.1"/>
    </source>
</evidence>
<sequence length="464" mass="54353">MNISARSELIHNFFTGIADAQNHDTRRALEGDFSGAGKYSPLTERFLENNEELFSTILPEFIRLLGNEGCTEEIIEIEKRHMESEIEAHYADLEDENADHRTVIALIEIKEEKLKRFSIKAVEEDAGNIFESTVLPLLKDPHSNQTERNYFYLFLLKIEFRRFLEEASKNEKYSRTHWRENLIYKYYSNIEIDIRKSDLQFSKYDLYTINEDCEIFVAVPSRVIDHKNKIQFIVEIPEELLEMLDNLKKEAQIKDLALLAKSQRPIESDQHISILLGNYQQPTPPKIQDVYYNNFTNVLQDTIKSRMTSEDRLFFSDAIYRFHEASSDDAIWVFSSGNSVEFEEILESPEILDNCVVTQLVHLEYLKENQRIKISHIDHEFIFYSHDEFSKRLEDHNQKGAAKKRIKTFKIDNSRMPLILEDGTFSLYTVLEAFFSKAYLVQDFLVKGCGIRDVMEMVSQKAAK</sequence>
<organism evidence="1 2">
    <name type="scientific">[Empedobacter] haloabium</name>
    <dbReference type="NCBI Taxonomy" id="592317"/>
    <lineage>
        <taxon>Bacteria</taxon>
        <taxon>Pseudomonadati</taxon>
        <taxon>Pseudomonadota</taxon>
        <taxon>Betaproteobacteria</taxon>
        <taxon>Burkholderiales</taxon>
        <taxon>Oxalobacteraceae</taxon>
        <taxon>Telluria group</taxon>
        <taxon>Telluria group incertae sedis</taxon>
    </lineage>
</organism>
<accession>A0ABZ1UTL8</accession>
<keyword evidence="2" id="KW-1185">Reference proteome</keyword>
<dbReference type="Proteomes" id="UP000321323">
    <property type="component" value="Chromosome"/>
</dbReference>
<evidence type="ECO:0000313" key="2">
    <source>
        <dbReference type="Proteomes" id="UP000321323"/>
    </source>
</evidence>
<protein>
    <submittedName>
        <fullName evidence="1">Uncharacterized protein</fullName>
    </submittedName>
</protein>
<name>A0ABZ1UTL8_9BURK</name>